<feature type="region of interest" description="Disordered" evidence="1">
    <location>
        <begin position="156"/>
        <end position="178"/>
    </location>
</feature>
<reference evidence="2 3" key="1">
    <citation type="submission" date="2016-10" db="EMBL/GenBank/DDBJ databases">
        <authorList>
            <person name="de Groot N.N."/>
        </authorList>
    </citation>
    <scope>NUCLEOTIDE SEQUENCE [LARGE SCALE GENOMIC DNA]</scope>
    <source>
        <strain evidence="2 3">DSM 44637</strain>
    </source>
</reference>
<dbReference type="EMBL" id="FOWC01000010">
    <property type="protein sequence ID" value="SFQ30669.1"/>
    <property type="molecule type" value="Genomic_DNA"/>
</dbReference>
<proteinExistence type="predicted"/>
<organism evidence="2 3">
    <name type="scientific">Amycolatopsis rubida</name>
    <dbReference type="NCBI Taxonomy" id="112413"/>
    <lineage>
        <taxon>Bacteria</taxon>
        <taxon>Bacillati</taxon>
        <taxon>Actinomycetota</taxon>
        <taxon>Actinomycetes</taxon>
        <taxon>Pseudonocardiales</taxon>
        <taxon>Pseudonocardiaceae</taxon>
        <taxon>Amycolatopsis</taxon>
    </lineage>
</organism>
<feature type="compositionally biased region" description="Basic and acidic residues" evidence="1">
    <location>
        <begin position="38"/>
        <end position="49"/>
    </location>
</feature>
<evidence type="ECO:0000313" key="3">
    <source>
        <dbReference type="Proteomes" id="UP000199137"/>
    </source>
</evidence>
<feature type="region of interest" description="Disordered" evidence="1">
    <location>
        <begin position="28"/>
        <end position="99"/>
    </location>
</feature>
<feature type="compositionally biased region" description="Basic residues" evidence="1">
    <location>
        <begin position="78"/>
        <end position="92"/>
    </location>
</feature>
<dbReference type="AlphaFoldDB" id="A0A1I5XFC8"/>
<sequence>MGPALVRVESRSARRACGVGSRLGCRSFGGQPVAARAGMERRDREEEGRSAGGTQTCAASRAARGPSADAARRPVPGARRRRLLGRHRRHRGFGGLGGGLVRPRRGRLFRAQPAVRASADGRAVRGGAAAPSAARENCRGNAAARPRAGARFLTAVPGSTARRGRRPGPETVAVSGPGSRHLAGRCVIAGRASALRSGRLLRQPGPAVRASRAAGRRRRGRAWPARRPGCVRCVWRPRALGRRTVPAR</sequence>
<protein>
    <submittedName>
        <fullName evidence="2">Uncharacterized protein</fullName>
    </submittedName>
</protein>
<accession>A0A1I5XFC8</accession>
<evidence type="ECO:0000313" key="2">
    <source>
        <dbReference type="EMBL" id="SFQ30669.1"/>
    </source>
</evidence>
<dbReference type="Proteomes" id="UP000199137">
    <property type="component" value="Unassembled WGS sequence"/>
</dbReference>
<name>A0A1I5XFC8_9PSEU</name>
<gene>
    <name evidence="2" type="ORF">SAMN05421854_110195</name>
</gene>
<evidence type="ECO:0000256" key="1">
    <source>
        <dbReference type="SAM" id="MobiDB-lite"/>
    </source>
</evidence>